<evidence type="ECO:0000313" key="3">
    <source>
        <dbReference type="Proteomes" id="UP000010445"/>
    </source>
</evidence>
<dbReference type="Proteomes" id="UP000010445">
    <property type="component" value="Unassembled WGS sequence"/>
</dbReference>
<feature type="transmembrane region" description="Helical" evidence="1">
    <location>
        <begin position="29"/>
        <end position="47"/>
    </location>
</feature>
<dbReference type="STRING" id="1035195.HMPREF9997_01660"/>
<organism evidence="2 3">
    <name type="scientific">Corynebacterium durum F0235</name>
    <dbReference type="NCBI Taxonomy" id="1035195"/>
    <lineage>
        <taxon>Bacteria</taxon>
        <taxon>Bacillati</taxon>
        <taxon>Actinomycetota</taxon>
        <taxon>Actinomycetes</taxon>
        <taxon>Mycobacteriales</taxon>
        <taxon>Corynebacteriaceae</taxon>
        <taxon>Corynebacterium</taxon>
    </lineage>
</organism>
<protein>
    <submittedName>
        <fullName evidence="2">Uncharacterized protein</fullName>
    </submittedName>
</protein>
<keyword evidence="1" id="KW-0472">Membrane</keyword>
<proteinExistence type="predicted"/>
<keyword evidence="1" id="KW-0812">Transmembrane</keyword>
<dbReference type="EMBL" id="AMEM01000022">
    <property type="protein sequence ID" value="EKX89757.1"/>
    <property type="molecule type" value="Genomic_DNA"/>
</dbReference>
<dbReference type="HOGENOM" id="CLU_201695_0_0_11"/>
<sequence length="53" mass="5866">MLVAAIVLAVIGFVLLVLTVQSHSDIWSYLLVLDAIAGLALWGIDYARKRRLK</sequence>
<name>L1MEU4_9CORY</name>
<keyword evidence="3" id="KW-1185">Reference proteome</keyword>
<dbReference type="AlphaFoldDB" id="L1MEU4"/>
<keyword evidence="1" id="KW-1133">Transmembrane helix</keyword>
<evidence type="ECO:0000256" key="1">
    <source>
        <dbReference type="SAM" id="Phobius"/>
    </source>
</evidence>
<evidence type="ECO:0000313" key="2">
    <source>
        <dbReference type="EMBL" id="EKX89757.1"/>
    </source>
</evidence>
<comment type="caution">
    <text evidence="2">The sequence shown here is derived from an EMBL/GenBank/DDBJ whole genome shotgun (WGS) entry which is preliminary data.</text>
</comment>
<accession>L1MEU4</accession>
<reference evidence="2 3" key="1">
    <citation type="submission" date="2012-05" db="EMBL/GenBank/DDBJ databases">
        <authorList>
            <person name="Weinstock G."/>
            <person name="Sodergren E."/>
            <person name="Lobos E.A."/>
            <person name="Fulton L."/>
            <person name="Fulton R."/>
            <person name="Courtney L."/>
            <person name="Fronick C."/>
            <person name="O'Laughlin M."/>
            <person name="Godfrey J."/>
            <person name="Wilson R.M."/>
            <person name="Miner T."/>
            <person name="Farmer C."/>
            <person name="Delehaunty K."/>
            <person name="Cordes M."/>
            <person name="Minx P."/>
            <person name="Tomlinson C."/>
            <person name="Chen J."/>
            <person name="Wollam A."/>
            <person name="Pepin K.H."/>
            <person name="Bhonagiri V."/>
            <person name="Zhang X."/>
            <person name="Suruliraj S."/>
            <person name="Warren W."/>
            <person name="Mitreva M."/>
            <person name="Mardis E.R."/>
            <person name="Wilson R.K."/>
        </authorList>
    </citation>
    <scope>NUCLEOTIDE SEQUENCE [LARGE SCALE GENOMIC DNA]</scope>
    <source>
        <strain evidence="2 3">F0235</strain>
    </source>
</reference>
<gene>
    <name evidence="2" type="ORF">HMPREF9997_01660</name>
</gene>